<dbReference type="InterPro" id="IPR041662">
    <property type="entry name" value="SusD-like_2"/>
</dbReference>
<name>A0ABP9MLH3_9FLAO</name>
<evidence type="ECO:0000313" key="2">
    <source>
        <dbReference type="EMBL" id="GAA5097153.1"/>
    </source>
</evidence>
<keyword evidence="1" id="KW-0732">Signal</keyword>
<keyword evidence="2" id="KW-0449">Lipoprotein</keyword>
<dbReference type="Pfam" id="PF12771">
    <property type="entry name" value="SusD-like_2"/>
    <property type="match status" value="1"/>
</dbReference>
<keyword evidence="3" id="KW-1185">Reference proteome</keyword>
<dbReference type="Proteomes" id="UP001500353">
    <property type="component" value="Unassembled WGS sequence"/>
</dbReference>
<reference evidence="3" key="1">
    <citation type="journal article" date="2019" name="Int. J. Syst. Evol. Microbiol.">
        <title>The Global Catalogue of Microorganisms (GCM) 10K type strain sequencing project: providing services to taxonomists for standard genome sequencing and annotation.</title>
        <authorList>
            <consortium name="The Broad Institute Genomics Platform"/>
            <consortium name="The Broad Institute Genome Sequencing Center for Infectious Disease"/>
            <person name="Wu L."/>
            <person name="Ma J."/>
        </authorList>
    </citation>
    <scope>NUCLEOTIDE SEQUENCE [LARGE SCALE GENOMIC DNA]</scope>
    <source>
        <strain evidence="3">JCM 18019</strain>
    </source>
</reference>
<organism evidence="2 3">
    <name type="scientific">Chryseobacterium ginsengisoli</name>
    <dbReference type="NCBI Taxonomy" id="363853"/>
    <lineage>
        <taxon>Bacteria</taxon>
        <taxon>Pseudomonadati</taxon>
        <taxon>Bacteroidota</taxon>
        <taxon>Flavobacteriia</taxon>
        <taxon>Flavobacteriales</taxon>
        <taxon>Weeksellaceae</taxon>
        <taxon>Chryseobacterium group</taxon>
        <taxon>Chryseobacterium</taxon>
    </lineage>
</organism>
<dbReference type="Gene3D" id="1.25.40.390">
    <property type="match status" value="1"/>
</dbReference>
<protein>
    <submittedName>
        <fullName evidence="2">SusD/RagB family nutrient-binding outer membrane lipoprotein</fullName>
    </submittedName>
</protein>
<comment type="caution">
    <text evidence="2">The sequence shown here is derived from an EMBL/GenBank/DDBJ whole genome shotgun (WGS) entry which is preliminary data.</text>
</comment>
<dbReference type="InterPro" id="IPR011990">
    <property type="entry name" value="TPR-like_helical_dom_sf"/>
</dbReference>
<dbReference type="RefSeq" id="WP_345206264.1">
    <property type="nucleotide sequence ID" value="NZ_BAABHX010000005.1"/>
</dbReference>
<dbReference type="PROSITE" id="PS51257">
    <property type="entry name" value="PROKAR_LIPOPROTEIN"/>
    <property type="match status" value="1"/>
</dbReference>
<sequence length="543" mass="59059">MKKIKTLVSLLAIGLVLTSCERYLDVNENPNNVHQENLTPKLVFPGAVTQTYRTQAVSMLQFGNVMMNSWAGNTYAYGGPFADEYTLSSVNSSFYDEIWDGLYVNIANFSFIENYPNANHSQDYYIAAAKIMKAYYMQYLVDLYGDVPYSEAFKGQANLTPKYDDDVAIYKSLIADMDTAKSLITSGGTNGAIAMGATDIVFQGTMANWTALANSIKLRLLLRMSNVTGDLATYRNQQLATLAASSVTFIGSDVFEKPGYAGTSDAALNPMVASLFTDAAGSSPQNYSLITASENLATALNGNNYSLPDAAYQKFNGIVDPRRNRLFLPVSYNGATVVRGVRQGATPGQPGAPNDSNVVSTISPFYVGANSTAAATIIAQGNPRGGLLMSAAELNLLRAEAALRYPTIFSTWNAQTFFNNAVTLSGPTMSGGAALSMTGYQTLIASRPGLGWIGTDAQKLEAIMTQKWILLTQYNPTEMYIEYNRVQQQYPYSPMATTSIRANKPWRLIYPTSEYVGNSANVPNISSSEAFTKNAKTPFWNQN</sequence>
<evidence type="ECO:0000256" key="1">
    <source>
        <dbReference type="SAM" id="SignalP"/>
    </source>
</evidence>
<proteinExistence type="predicted"/>
<evidence type="ECO:0000313" key="3">
    <source>
        <dbReference type="Proteomes" id="UP001500353"/>
    </source>
</evidence>
<gene>
    <name evidence="2" type="ORF">GCM10023210_31850</name>
</gene>
<feature type="signal peptide" evidence="1">
    <location>
        <begin position="1"/>
        <end position="24"/>
    </location>
</feature>
<feature type="chain" id="PRO_5045864981" evidence="1">
    <location>
        <begin position="25"/>
        <end position="543"/>
    </location>
</feature>
<dbReference type="EMBL" id="BAABHX010000005">
    <property type="protein sequence ID" value="GAA5097153.1"/>
    <property type="molecule type" value="Genomic_DNA"/>
</dbReference>
<dbReference type="SUPFAM" id="SSF48452">
    <property type="entry name" value="TPR-like"/>
    <property type="match status" value="1"/>
</dbReference>
<accession>A0ABP9MLH3</accession>